<keyword evidence="6" id="KW-1185">Reference proteome</keyword>
<proteinExistence type="predicted"/>
<accession>A0ABZ0B9S3</accession>
<gene>
    <name evidence="5" type="primary">sseA</name>
    <name evidence="5" type="ORF">RPR59_02540</name>
</gene>
<dbReference type="PANTHER" id="PTHR11364">
    <property type="entry name" value="THIOSULFATE SULFERTANSFERASE"/>
    <property type="match status" value="1"/>
</dbReference>
<evidence type="ECO:0000259" key="4">
    <source>
        <dbReference type="PROSITE" id="PS50206"/>
    </source>
</evidence>
<dbReference type="PROSITE" id="PS00683">
    <property type="entry name" value="RHODANESE_2"/>
    <property type="match status" value="1"/>
</dbReference>
<dbReference type="EMBL" id="CP135076">
    <property type="protein sequence ID" value="WNO54157.1"/>
    <property type="molecule type" value="Genomic_DNA"/>
</dbReference>
<evidence type="ECO:0000313" key="6">
    <source>
        <dbReference type="Proteomes" id="UP001302249"/>
    </source>
</evidence>
<dbReference type="InterPro" id="IPR001307">
    <property type="entry name" value="Thiosulphate_STrfase_CS"/>
</dbReference>
<dbReference type="RefSeq" id="WP_313916349.1">
    <property type="nucleotide sequence ID" value="NZ_CP135076.1"/>
</dbReference>
<evidence type="ECO:0000313" key="5">
    <source>
        <dbReference type="EMBL" id="WNO54157.1"/>
    </source>
</evidence>
<dbReference type="SMART" id="SM00450">
    <property type="entry name" value="RHOD"/>
    <property type="match status" value="2"/>
</dbReference>
<dbReference type="PROSITE" id="PS50206">
    <property type="entry name" value="RHODANESE_3"/>
    <property type="match status" value="2"/>
</dbReference>
<evidence type="ECO:0000256" key="2">
    <source>
        <dbReference type="ARBA" id="ARBA00022737"/>
    </source>
</evidence>
<dbReference type="GO" id="GO:0016784">
    <property type="term" value="F:3-mercaptopyruvate sulfurtransferase activity"/>
    <property type="evidence" value="ECO:0007669"/>
    <property type="project" value="UniProtKB-EC"/>
</dbReference>
<sequence length="279" mass="29945">MDSLVTSEWLADAIGAGDLRILDASYFLPDHDRDARAEFADGHIPGAQFLDLAGLRDEADPRPSMLPPAEMFASRMAALGVNDDDRIVVYDNSPLRSAARAWWMLRLFGACDVAILDGGLSKWTGEGRPVERDVAQARPGRFSAAADRSGVRTLADMRANIGSGAEQVVDARSSGRFAGADPEPRADMASGHIPGAHNLPYGELFHPDGTWKRDDALRRAFADRGIDLDRPMVTSCGSGVTAAVLVFGAHLLGHDAALYDGSWSEWGADPDTPKQTGEM</sequence>
<evidence type="ECO:0000256" key="1">
    <source>
        <dbReference type="ARBA" id="ARBA00022679"/>
    </source>
</evidence>
<feature type="domain" description="Rhodanese" evidence="4">
    <location>
        <begin position="162"/>
        <end position="275"/>
    </location>
</feature>
<keyword evidence="2" id="KW-0677">Repeat</keyword>
<dbReference type="Proteomes" id="UP001302249">
    <property type="component" value="Chromosome"/>
</dbReference>
<evidence type="ECO:0000256" key="3">
    <source>
        <dbReference type="RuleBase" id="RU000507"/>
    </source>
</evidence>
<dbReference type="PROSITE" id="PS00380">
    <property type="entry name" value="RHODANESE_1"/>
    <property type="match status" value="1"/>
</dbReference>
<dbReference type="Pfam" id="PF00581">
    <property type="entry name" value="Rhodanese"/>
    <property type="match status" value="2"/>
</dbReference>
<keyword evidence="1 3" id="KW-0808">Transferase</keyword>
<dbReference type="Gene3D" id="3.40.250.10">
    <property type="entry name" value="Rhodanese-like domain"/>
    <property type="match status" value="2"/>
</dbReference>
<organism evidence="5 6">
    <name type="scientific">Stakelama saccharophila</name>
    <dbReference type="NCBI Taxonomy" id="3075605"/>
    <lineage>
        <taxon>Bacteria</taxon>
        <taxon>Pseudomonadati</taxon>
        <taxon>Pseudomonadota</taxon>
        <taxon>Alphaproteobacteria</taxon>
        <taxon>Sphingomonadales</taxon>
        <taxon>Sphingomonadaceae</taxon>
        <taxon>Stakelama</taxon>
    </lineage>
</organism>
<name>A0ABZ0B9S3_9SPHN</name>
<protein>
    <recommendedName>
        <fullName evidence="3">Sulfurtransferase</fullName>
    </recommendedName>
</protein>
<feature type="domain" description="Rhodanese" evidence="4">
    <location>
        <begin position="15"/>
        <end position="132"/>
    </location>
</feature>
<dbReference type="InterPro" id="IPR045078">
    <property type="entry name" value="TST/MPST-like"/>
</dbReference>
<dbReference type="SUPFAM" id="SSF52821">
    <property type="entry name" value="Rhodanese/Cell cycle control phosphatase"/>
    <property type="match status" value="2"/>
</dbReference>
<dbReference type="CDD" id="cd01449">
    <property type="entry name" value="TST_Repeat_2"/>
    <property type="match status" value="1"/>
</dbReference>
<dbReference type="InterPro" id="IPR001763">
    <property type="entry name" value="Rhodanese-like_dom"/>
</dbReference>
<dbReference type="NCBIfam" id="NF008557">
    <property type="entry name" value="PRK11493.1"/>
    <property type="match status" value="1"/>
</dbReference>
<dbReference type="CDD" id="cd01448">
    <property type="entry name" value="TST_Repeat_1"/>
    <property type="match status" value="1"/>
</dbReference>
<dbReference type="PANTHER" id="PTHR11364:SF27">
    <property type="entry name" value="SULFURTRANSFERASE"/>
    <property type="match status" value="1"/>
</dbReference>
<dbReference type="InterPro" id="IPR036873">
    <property type="entry name" value="Rhodanese-like_dom_sf"/>
</dbReference>
<reference evidence="5 6" key="1">
    <citation type="submission" date="2023-09" db="EMBL/GenBank/DDBJ databases">
        <authorList>
            <person name="Rey-Velasco X."/>
        </authorList>
    </citation>
    <scope>NUCLEOTIDE SEQUENCE [LARGE SCALE GENOMIC DNA]</scope>
    <source>
        <strain evidence="5 6">W311</strain>
    </source>
</reference>